<dbReference type="InterPro" id="IPR001849">
    <property type="entry name" value="PH_domain"/>
</dbReference>
<evidence type="ECO:0000256" key="8">
    <source>
        <dbReference type="PROSITE-ProRule" id="PRU00091"/>
    </source>
</evidence>
<dbReference type="InterPro" id="IPR013083">
    <property type="entry name" value="Znf_RING/FYVE/PHD"/>
</dbReference>
<dbReference type="InterPro" id="IPR011993">
    <property type="entry name" value="PH-like_dom_sf"/>
</dbReference>
<dbReference type="PROSITE" id="PS50178">
    <property type="entry name" value="ZF_FYVE"/>
    <property type="match status" value="1"/>
</dbReference>
<feature type="compositionally biased region" description="Basic and acidic residues" evidence="9">
    <location>
        <begin position="619"/>
        <end position="629"/>
    </location>
</feature>
<comment type="subcellular location">
    <subcellularLocation>
        <location evidence="1">Cytoplasm</location>
        <location evidence="1">Cytoskeleton</location>
    </subcellularLocation>
</comment>
<name>A0ABN8QIN1_9CNID</name>
<feature type="region of interest" description="Disordered" evidence="9">
    <location>
        <begin position="602"/>
        <end position="661"/>
    </location>
</feature>
<feature type="region of interest" description="Disordered" evidence="9">
    <location>
        <begin position="217"/>
        <end position="246"/>
    </location>
</feature>
<evidence type="ECO:0000256" key="1">
    <source>
        <dbReference type="ARBA" id="ARBA00004245"/>
    </source>
</evidence>
<dbReference type="SMART" id="SM00064">
    <property type="entry name" value="FYVE"/>
    <property type="match status" value="1"/>
</dbReference>
<dbReference type="Gene3D" id="3.30.40.10">
    <property type="entry name" value="Zinc/RING finger domain, C3HC4 (zinc finger)"/>
    <property type="match status" value="1"/>
</dbReference>
<evidence type="ECO:0000313" key="13">
    <source>
        <dbReference type="EMBL" id="CAH3164739.1"/>
    </source>
</evidence>
<evidence type="ECO:0000256" key="9">
    <source>
        <dbReference type="SAM" id="MobiDB-lite"/>
    </source>
</evidence>
<organism evidence="13 14">
    <name type="scientific">Porites lobata</name>
    <dbReference type="NCBI Taxonomy" id="104759"/>
    <lineage>
        <taxon>Eukaryota</taxon>
        <taxon>Metazoa</taxon>
        <taxon>Cnidaria</taxon>
        <taxon>Anthozoa</taxon>
        <taxon>Hexacorallia</taxon>
        <taxon>Scleractinia</taxon>
        <taxon>Fungiina</taxon>
        <taxon>Poritidae</taxon>
        <taxon>Porites</taxon>
    </lineage>
</organism>
<dbReference type="Pfam" id="PF00621">
    <property type="entry name" value="RhoGEF"/>
    <property type="match status" value="1"/>
</dbReference>
<feature type="compositionally biased region" description="Polar residues" evidence="9">
    <location>
        <begin position="219"/>
        <end position="240"/>
    </location>
</feature>
<dbReference type="PROSITE" id="PS50003">
    <property type="entry name" value="PH_DOMAIN"/>
    <property type="match status" value="2"/>
</dbReference>
<sequence>FAVRQSLVGESPPPKKKSREELIGNTCDDNNTLTKSSSPPVPPPRKYKKNGTPKQAGDLSPCTESKENVPSIIPVKPPSSTSSSTPPNDAQGQKRKPVKPAPPKRVSSLGRKATMPTNAHSLPVGKKPRPPVPPKPKNYVPKKASLPAGGSMKSDEQGKDQTTKGRADSAPSMPTSSLSADHDSKFFVNLEKENNTVPCESADVKRASQFFVSLDHDQTPSASATKVETESGKQNSSASVTRVEADDNEVTCVVNASSKREVCQNGVASVHARSTFYHFPAECNSGKESPDPLEGLEIEADFMSDGEGEGVSSDKERRSKLEPDSVDVNGAAATDDVGVVLKEQGGSELIPAGTDENVKVMFSLVLEEECSVSMVDAADVQQKLFDVTATEDGKEAESLTEFSNDTENVIYPEKSEEVLEDSLSTEPSHSVTVQSEGYVCDVKVEKPTEDLQVCGQDFVSNKDEGTQENIFDGEMPIGETHNNKFKNLEPKYDTQSDNLDLQTEVLANGTPEVTLLHAAEENTDIIIAEPVKEGFFSSVSDHTISRGSVEIAEEENKCLSTDEGVVKVEEESQWSSSLSECTSNVVQTVSEKLLEEVSEGIENISSDAGQSEVDVTESPPERGESKDVFIEPNIEETPRDEVVNEQHNEKDSSENTDSFADSDGLVKLQSDKKLPICAAETCTANDLSDNSIEGLEDGKKDDVVPLERVDVLVADSQEVKDDSKPESPSSPEPIPPARRSRKTPQGKHAYENAEIFSSLHGGNAQTDNEKKDNSLRRTQSFSKYETTVLSLQRPVQRVSDDEAIYRVPSKVVPVQRYTDDDSCLYSVPHTIPTHRIDRDNGYAVPKPIIVQANAVVDRLKADEQGAIYAVPGMPTPVPAETFPDQSIAEATMTPQDERNIYVVPGRQNADVTVSAKISVVPPPKPPRLSLYLDQDKTEKILGEGAGIKEVPRPAPRTRAVDDAMQELNKQKGSPSPVPRRSSKTEASGSSTPENKGSPSPVPRQGSKTGSGASTPERKGSPSPLPRSSLQKTETESESQGTNSPVPVRRNRVNALQTNIDASSSSVLPSSSEVSVTEGTEDDVPKRKVPPPPRPPPPDPVRISIASCQDSPFAPPLTPGLESDSDSDVGEVETPKGPSKPKTHHIAHEILSTERTFVDALKLVFEECYGTIKTANVVAETVLSDIFSDLENIYLLDSRFLQELEERMATWEEHERIGDIIKKYGHFLKMYTQYVNGYDKAMSVFQETMKENPEFAKLFTQFQNSERCHGLILSSYMLKPVQRIPSYRLLLIDYLKHLPKDSEEFKDTETTLKIVSEVATHINESMKKMDSFEQLLKLQSMLVGNPEIVKAGRDYVKEGMLMKLCRKDMQERMFFLLTDVLLYTTPMGANQYKLNKMLPLLGMQVTVPDSPDFVNEFSIISTTRSFTLTASTPEERDEWVEALNNAIDVVTKRKITFVAKTRDAAGLLAEQDGEGTKLGEKAPVWIPDARVTMCMSCTSPFTLTNRRHHCRACGNVVCGSCSESTAPLAYLNYTEARVCDKCYDLLLKEFHTHEIHADEKEETTATLPPLLQETEAADKLLRKPTKFEMMRRFKSRRTKRKSQIIHPTHLTEVVANQEGIEMSGYLRFKKGRHGWKKSWFVLKNNVLYSYKASSDVVALETLPVLGYQIQDLGKEGDDFVFHLKHKGVPPIVFKADNETSAKR</sequence>
<feature type="region of interest" description="Disordered" evidence="9">
    <location>
        <begin position="1"/>
        <end position="180"/>
    </location>
</feature>
<feature type="compositionally biased region" description="Polar residues" evidence="9">
    <location>
        <begin position="1025"/>
        <end position="1044"/>
    </location>
</feature>
<keyword evidence="6" id="KW-0862">Zinc</keyword>
<dbReference type="Proteomes" id="UP001159405">
    <property type="component" value="Unassembled WGS sequence"/>
</dbReference>
<comment type="caution">
    <text evidence="13">The sequence shown here is derived from an EMBL/GenBank/DDBJ whole genome shotgun (WGS) entry which is preliminary data.</text>
</comment>
<feature type="compositionally biased region" description="Low complexity" evidence="9">
    <location>
        <begin position="1062"/>
        <end position="1077"/>
    </location>
</feature>
<dbReference type="SUPFAM" id="SSF50729">
    <property type="entry name" value="PH domain-like"/>
    <property type="match status" value="2"/>
</dbReference>
<accession>A0ABN8QIN1</accession>
<keyword evidence="7" id="KW-0206">Cytoskeleton</keyword>
<feature type="domain" description="PH" evidence="10">
    <location>
        <begin position="1618"/>
        <end position="1702"/>
    </location>
</feature>
<feature type="domain" description="FYVE-type" evidence="12">
    <location>
        <begin position="1487"/>
        <end position="1546"/>
    </location>
</feature>
<dbReference type="CDD" id="cd00160">
    <property type="entry name" value="RhoGEF"/>
    <property type="match status" value="1"/>
</dbReference>
<gene>
    <name evidence="13" type="ORF">PLOB_00006834</name>
</gene>
<dbReference type="Pfam" id="PF00169">
    <property type="entry name" value="PH"/>
    <property type="match status" value="2"/>
</dbReference>
<feature type="domain" description="DH" evidence="11">
    <location>
        <begin position="1141"/>
        <end position="1324"/>
    </location>
</feature>
<dbReference type="SUPFAM" id="SSF57903">
    <property type="entry name" value="FYVE/PHD zinc finger"/>
    <property type="match status" value="1"/>
</dbReference>
<proteinExistence type="predicted"/>
<dbReference type="Gene3D" id="2.30.29.30">
    <property type="entry name" value="Pleckstrin-homology domain (PH domain)/Phosphotyrosine-binding domain (PTB)"/>
    <property type="match status" value="2"/>
</dbReference>
<keyword evidence="5 8" id="KW-0863">Zinc-finger</keyword>
<dbReference type="PROSITE" id="PS50010">
    <property type="entry name" value="DH_2"/>
    <property type="match status" value="1"/>
</dbReference>
<dbReference type="InterPro" id="IPR051092">
    <property type="entry name" value="FYVE_RhoGEF_PH"/>
</dbReference>
<feature type="domain" description="PH" evidence="10">
    <location>
        <begin position="1353"/>
        <end position="1447"/>
    </location>
</feature>
<evidence type="ECO:0000313" key="14">
    <source>
        <dbReference type="Proteomes" id="UP001159405"/>
    </source>
</evidence>
<feature type="compositionally biased region" description="Polar residues" evidence="9">
    <location>
        <begin position="984"/>
        <end position="997"/>
    </location>
</feature>
<dbReference type="InterPro" id="IPR000306">
    <property type="entry name" value="Znf_FYVE"/>
</dbReference>
<reference evidence="13 14" key="1">
    <citation type="submission" date="2022-05" db="EMBL/GenBank/DDBJ databases">
        <authorList>
            <consortium name="Genoscope - CEA"/>
            <person name="William W."/>
        </authorList>
    </citation>
    <scope>NUCLEOTIDE SEQUENCE [LARGE SCALE GENOMIC DNA]</scope>
</reference>
<evidence type="ECO:0000259" key="10">
    <source>
        <dbReference type="PROSITE" id="PS50003"/>
    </source>
</evidence>
<feature type="non-terminal residue" evidence="13">
    <location>
        <position position="1"/>
    </location>
</feature>
<feature type="compositionally biased region" description="Basic and acidic residues" evidence="9">
    <location>
        <begin position="312"/>
        <end position="323"/>
    </location>
</feature>
<dbReference type="PANTHER" id="PTHR12673">
    <property type="entry name" value="FACIOGENITAL DYSPLASIA PROTEIN"/>
    <property type="match status" value="1"/>
</dbReference>
<keyword evidence="2" id="KW-0963">Cytoplasm</keyword>
<dbReference type="Pfam" id="PF01363">
    <property type="entry name" value="FYVE"/>
    <property type="match status" value="1"/>
</dbReference>
<feature type="compositionally biased region" description="Basic and acidic residues" evidence="9">
    <location>
        <begin position="636"/>
        <end position="653"/>
    </location>
</feature>
<dbReference type="CDD" id="cd13389">
    <property type="entry name" value="PH1_FGD5_FGD6"/>
    <property type="match status" value="1"/>
</dbReference>
<evidence type="ECO:0000256" key="6">
    <source>
        <dbReference type="ARBA" id="ARBA00022833"/>
    </source>
</evidence>
<protein>
    <recommendedName>
        <fullName evidence="15">FYVE, RhoGEF and PH domain containing 6</fullName>
    </recommendedName>
</protein>
<feature type="region of interest" description="Disordered" evidence="9">
    <location>
        <begin position="302"/>
        <end position="330"/>
    </location>
</feature>
<dbReference type="InterPro" id="IPR011011">
    <property type="entry name" value="Znf_FYVE_PHD"/>
</dbReference>
<dbReference type="Gene3D" id="1.20.900.10">
    <property type="entry name" value="Dbl homology (DH) domain"/>
    <property type="match status" value="1"/>
</dbReference>
<feature type="compositionally biased region" description="Low complexity" evidence="9">
    <location>
        <begin position="69"/>
        <end position="87"/>
    </location>
</feature>
<dbReference type="InterPro" id="IPR035899">
    <property type="entry name" value="DBL_dom_sf"/>
</dbReference>
<keyword evidence="14" id="KW-1185">Reference proteome</keyword>
<dbReference type="SMART" id="SM00233">
    <property type="entry name" value="PH"/>
    <property type="match status" value="2"/>
</dbReference>
<feature type="compositionally biased region" description="Basic and acidic residues" evidence="9">
    <location>
        <begin position="153"/>
        <end position="167"/>
    </location>
</feature>
<evidence type="ECO:0000259" key="11">
    <source>
        <dbReference type="PROSITE" id="PS50010"/>
    </source>
</evidence>
<dbReference type="EMBL" id="CALNXK010000130">
    <property type="protein sequence ID" value="CAH3164739.1"/>
    <property type="molecule type" value="Genomic_DNA"/>
</dbReference>
<evidence type="ECO:0000256" key="5">
    <source>
        <dbReference type="ARBA" id="ARBA00022771"/>
    </source>
</evidence>
<evidence type="ECO:0000256" key="3">
    <source>
        <dbReference type="ARBA" id="ARBA00022658"/>
    </source>
</evidence>
<dbReference type="SMART" id="SM00325">
    <property type="entry name" value="RhoGEF"/>
    <property type="match status" value="1"/>
</dbReference>
<feature type="region of interest" description="Disordered" evidence="9">
    <location>
        <begin position="967"/>
        <end position="1143"/>
    </location>
</feature>
<dbReference type="InterPro" id="IPR000219">
    <property type="entry name" value="DH_dom"/>
</dbReference>
<evidence type="ECO:0008006" key="15">
    <source>
        <dbReference type="Google" id="ProtNLM"/>
    </source>
</evidence>
<keyword evidence="4" id="KW-0479">Metal-binding</keyword>
<evidence type="ECO:0000256" key="7">
    <source>
        <dbReference type="ARBA" id="ARBA00023212"/>
    </source>
</evidence>
<dbReference type="PANTHER" id="PTHR12673:SF267">
    <property type="entry name" value="PROTEIN CBG10230"/>
    <property type="match status" value="1"/>
</dbReference>
<evidence type="ECO:0000259" key="12">
    <source>
        <dbReference type="PROSITE" id="PS50178"/>
    </source>
</evidence>
<feature type="compositionally biased region" description="Pro residues" evidence="9">
    <location>
        <begin position="1089"/>
        <end position="1099"/>
    </location>
</feature>
<evidence type="ECO:0000256" key="4">
    <source>
        <dbReference type="ARBA" id="ARBA00022723"/>
    </source>
</evidence>
<evidence type="ECO:0000256" key="2">
    <source>
        <dbReference type="ARBA" id="ARBA00022490"/>
    </source>
</evidence>
<dbReference type="SUPFAM" id="SSF48065">
    <property type="entry name" value="DBL homology domain (DH-domain)"/>
    <property type="match status" value="1"/>
</dbReference>
<dbReference type="InterPro" id="IPR017455">
    <property type="entry name" value="Znf_FYVE-rel"/>
</dbReference>
<feature type="region of interest" description="Disordered" evidence="9">
    <location>
        <begin position="712"/>
        <end position="777"/>
    </location>
</feature>
<keyword evidence="3" id="KW-0344">Guanine-nucleotide releasing factor</keyword>